<gene>
    <name evidence="2" type="ORF">TNO020_260132</name>
</gene>
<keyword evidence="1" id="KW-0812">Transmembrane</keyword>
<evidence type="ECO:0008006" key="4">
    <source>
        <dbReference type="Google" id="ProtNLM"/>
    </source>
</evidence>
<sequence length="377" mass="44112">MRMQNYKKKLFLASTLPFQVMFVLFLSQNPAWIEVFYSNGFYIYIANFLRIILGWIPFSMGDILGLFFIFLLIKGVYHFIKKLFQNNLKENFSDNLKEYFKIISLQFLSLITIVSVLYFCFYAFWGLNYFREPLAKNLNLQQATYTTNQLVETTQKIVYQLNKTHFEITKNDTLKVQVPYNTTEIYDLATNGYQNLAKKYPQLAYKNPSIKSSLVSLLQSYNGTAGYLNPITGEAQINNQIPKTSFPATTCHEMAHQIGWAAENDANFVGFLASVANNDLYFKYSGYRMAYIYCINEIYKRDKKLSEKIKNTVHKGIYKDFHASFLHWNQFKNPIEPYLKKGYNSYLKANKQEKGINSYSYVVDLLIAYFNKIDKNN</sequence>
<keyword evidence="3" id="KW-1185">Reference proteome</keyword>
<keyword evidence="1" id="KW-1133">Transmembrane helix</keyword>
<proteinExistence type="predicted"/>
<dbReference type="Proteomes" id="UP000234211">
    <property type="component" value="Unassembled WGS sequence"/>
</dbReference>
<evidence type="ECO:0000256" key="1">
    <source>
        <dbReference type="SAM" id="Phobius"/>
    </source>
</evidence>
<dbReference type="InterPro" id="IPR024294">
    <property type="entry name" value="DUF3810"/>
</dbReference>
<reference evidence="3" key="1">
    <citation type="submission" date="2017-11" db="EMBL/GenBank/DDBJ databases">
        <authorList>
            <person name="Duchaud E."/>
        </authorList>
    </citation>
    <scope>NUCLEOTIDE SEQUENCE [LARGE SCALE GENOMIC DNA]</scope>
    <source>
        <strain evidence="3">Tenacibaculum sp. TNO020</strain>
    </source>
</reference>
<name>A0A2H1YGQ6_9FLAO</name>
<organism evidence="2 3">
    <name type="scientific">Tenacibaculum piscium</name>
    <dbReference type="NCBI Taxonomy" id="1458515"/>
    <lineage>
        <taxon>Bacteria</taxon>
        <taxon>Pseudomonadati</taxon>
        <taxon>Bacteroidota</taxon>
        <taxon>Flavobacteriia</taxon>
        <taxon>Flavobacteriales</taxon>
        <taxon>Flavobacteriaceae</taxon>
        <taxon>Tenacibaculum</taxon>
    </lineage>
</organism>
<accession>A0A2H1YGQ6</accession>
<dbReference type="AlphaFoldDB" id="A0A2H1YGQ6"/>
<keyword evidence="1" id="KW-0472">Membrane</keyword>
<evidence type="ECO:0000313" key="2">
    <source>
        <dbReference type="EMBL" id="SOS74702.1"/>
    </source>
</evidence>
<dbReference type="Pfam" id="PF12725">
    <property type="entry name" value="DUF3810"/>
    <property type="match status" value="1"/>
</dbReference>
<protein>
    <recommendedName>
        <fullName evidence="4">Amino acid permease</fullName>
    </recommendedName>
</protein>
<dbReference type="EMBL" id="OENF01000019">
    <property type="protein sequence ID" value="SOS74702.1"/>
    <property type="molecule type" value="Genomic_DNA"/>
</dbReference>
<evidence type="ECO:0000313" key="3">
    <source>
        <dbReference type="Proteomes" id="UP000234211"/>
    </source>
</evidence>
<feature type="transmembrane region" description="Helical" evidence="1">
    <location>
        <begin position="100"/>
        <end position="125"/>
    </location>
</feature>